<dbReference type="Pfam" id="PF02604">
    <property type="entry name" value="PhdYeFM_antitox"/>
    <property type="match status" value="1"/>
</dbReference>
<feature type="region of interest" description="Disordered" evidence="3">
    <location>
        <begin position="100"/>
        <end position="131"/>
    </location>
</feature>
<dbReference type="NCBIfam" id="TIGR01552">
    <property type="entry name" value="phd_fam"/>
    <property type="match status" value="1"/>
</dbReference>
<feature type="compositionally biased region" description="Basic residues" evidence="3">
    <location>
        <begin position="112"/>
        <end position="131"/>
    </location>
</feature>
<dbReference type="Proteomes" id="UP000193566">
    <property type="component" value="Unassembled WGS sequence"/>
</dbReference>
<evidence type="ECO:0000256" key="1">
    <source>
        <dbReference type="ARBA" id="ARBA00009981"/>
    </source>
</evidence>
<dbReference type="InterPro" id="IPR006442">
    <property type="entry name" value="Antitoxin_Phd/YefM"/>
</dbReference>
<comment type="function">
    <text evidence="2">Antitoxin component of a type II toxin-antitoxin (TA) system.</text>
</comment>
<comment type="similarity">
    <text evidence="1 2">Belongs to the phD/YefM antitoxin family.</text>
</comment>
<gene>
    <name evidence="4" type="ORF">SAMN02745947_00613</name>
</gene>
<organism evidence="4 5">
    <name type="scientific">Rhodococcus rhodochrous J3</name>
    <dbReference type="NCBI Taxonomy" id="903528"/>
    <lineage>
        <taxon>Bacteria</taxon>
        <taxon>Bacillati</taxon>
        <taxon>Actinomycetota</taxon>
        <taxon>Actinomycetes</taxon>
        <taxon>Mycobacteriales</taxon>
        <taxon>Nocardiaceae</taxon>
        <taxon>Rhodococcus</taxon>
    </lineage>
</organism>
<feature type="compositionally biased region" description="Polar residues" evidence="3">
    <location>
        <begin position="17"/>
        <end position="31"/>
    </location>
</feature>
<dbReference type="EMBL" id="FXAV01000001">
    <property type="protein sequence ID" value="SMG12672.1"/>
    <property type="molecule type" value="Genomic_DNA"/>
</dbReference>
<dbReference type="Gene3D" id="3.40.1620.10">
    <property type="entry name" value="YefM-like domain"/>
    <property type="match status" value="1"/>
</dbReference>
<sequence>MSAPESDIGDERMPASGNRSESPRVPSTSVSVKAARKRLGELVREVNDDTVAVEIVGKRGTGVLISQDRYAALQEATFLLRSPELMDSLRREMQRVLLEAAAAPTDEPRPAPVRRRTKNKKKKRKKWQRSR</sequence>
<evidence type="ECO:0000313" key="5">
    <source>
        <dbReference type="Proteomes" id="UP000193566"/>
    </source>
</evidence>
<dbReference type="SUPFAM" id="SSF143120">
    <property type="entry name" value="YefM-like"/>
    <property type="match status" value="1"/>
</dbReference>
<comment type="caution">
    <text evidence="4">The sequence shown here is derived from an EMBL/GenBank/DDBJ whole genome shotgun (WGS) entry which is preliminary data.</text>
</comment>
<dbReference type="InterPro" id="IPR036165">
    <property type="entry name" value="YefM-like_sf"/>
</dbReference>
<evidence type="ECO:0000313" key="4">
    <source>
        <dbReference type="EMBL" id="SMG12672.1"/>
    </source>
</evidence>
<evidence type="ECO:0000256" key="2">
    <source>
        <dbReference type="RuleBase" id="RU362080"/>
    </source>
</evidence>
<protein>
    <recommendedName>
        <fullName evidence="2">Antitoxin</fullName>
    </recommendedName>
</protein>
<proteinExistence type="inferred from homology"/>
<accession>A0ABY1M5T3</accession>
<evidence type="ECO:0000256" key="3">
    <source>
        <dbReference type="SAM" id="MobiDB-lite"/>
    </source>
</evidence>
<keyword evidence="5" id="KW-1185">Reference proteome</keyword>
<feature type="region of interest" description="Disordered" evidence="3">
    <location>
        <begin position="1"/>
        <end position="32"/>
    </location>
</feature>
<reference evidence="4 5" key="1">
    <citation type="submission" date="2017-04" db="EMBL/GenBank/DDBJ databases">
        <authorList>
            <person name="Varghese N."/>
            <person name="Submissions S."/>
        </authorList>
    </citation>
    <scope>NUCLEOTIDE SEQUENCE [LARGE SCALE GENOMIC DNA]</scope>
    <source>
        <strain evidence="4 5">J3</strain>
    </source>
</reference>
<name>A0ABY1M5T3_RHORH</name>